<organism evidence="3 4">
    <name type="scientific">Paenibacillus contaminans</name>
    <dbReference type="NCBI Taxonomy" id="450362"/>
    <lineage>
        <taxon>Bacteria</taxon>
        <taxon>Bacillati</taxon>
        <taxon>Bacillota</taxon>
        <taxon>Bacilli</taxon>
        <taxon>Bacillales</taxon>
        <taxon>Paenibacillaceae</taxon>
        <taxon>Paenibacillus</taxon>
    </lineage>
</organism>
<reference evidence="3 4" key="1">
    <citation type="journal article" date="2009" name="Int. J. Syst. Evol. Microbiol.">
        <title>Paenibacillus contaminans sp. nov., isolated from a contaminated laboratory plate.</title>
        <authorList>
            <person name="Chou J.H."/>
            <person name="Lee J.H."/>
            <person name="Lin M.C."/>
            <person name="Chang P.S."/>
            <person name="Arun A.B."/>
            <person name="Young C.C."/>
            <person name="Chen W.M."/>
        </authorList>
    </citation>
    <scope>NUCLEOTIDE SEQUENCE [LARGE SCALE GENOMIC DNA]</scope>
    <source>
        <strain evidence="3 4">CKOBP-6</strain>
    </source>
</reference>
<dbReference type="PANTHER" id="PTHR43179:SF7">
    <property type="entry name" value="RHAMNOSYLTRANSFERASE WBBL"/>
    <property type="match status" value="1"/>
</dbReference>
<dbReference type="InterPro" id="IPR029044">
    <property type="entry name" value="Nucleotide-diphossugar_trans"/>
</dbReference>
<evidence type="ECO:0000313" key="3">
    <source>
        <dbReference type="EMBL" id="RAV13778.1"/>
    </source>
</evidence>
<keyword evidence="3" id="KW-0808">Transferase</keyword>
<proteinExistence type="predicted"/>
<dbReference type="Proteomes" id="UP000250369">
    <property type="component" value="Unassembled WGS sequence"/>
</dbReference>
<feature type="domain" description="Glycosyltransferase 2-like" evidence="2">
    <location>
        <begin position="4"/>
        <end position="188"/>
    </location>
</feature>
<dbReference type="CDD" id="cd04186">
    <property type="entry name" value="GT_2_like_c"/>
    <property type="match status" value="1"/>
</dbReference>
<feature type="transmembrane region" description="Helical" evidence="1">
    <location>
        <begin position="259"/>
        <end position="280"/>
    </location>
</feature>
<accession>A0A329M1Z3</accession>
<dbReference type="AlphaFoldDB" id="A0A329M1Z3"/>
<keyword evidence="1" id="KW-0472">Membrane</keyword>
<dbReference type="InterPro" id="IPR001173">
    <property type="entry name" value="Glyco_trans_2-like"/>
</dbReference>
<dbReference type="Pfam" id="PF00535">
    <property type="entry name" value="Glycos_transf_2"/>
    <property type="match status" value="1"/>
</dbReference>
<keyword evidence="4" id="KW-1185">Reference proteome</keyword>
<evidence type="ECO:0000259" key="2">
    <source>
        <dbReference type="Pfam" id="PF00535"/>
    </source>
</evidence>
<gene>
    <name evidence="3" type="ORF">DQG23_32355</name>
</gene>
<keyword evidence="1" id="KW-1133">Transmembrane helix</keyword>
<comment type="caution">
    <text evidence="3">The sequence shown here is derived from an EMBL/GenBank/DDBJ whole genome shotgun (WGS) entry which is preliminary data.</text>
</comment>
<keyword evidence="1" id="KW-0812">Transmembrane</keyword>
<evidence type="ECO:0000256" key="1">
    <source>
        <dbReference type="SAM" id="Phobius"/>
    </source>
</evidence>
<name>A0A329M1Z3_9BACL</name>
<dbReference type="GO" id="GO:0016740">
    <property type="term" value="F:transferase activity"/>
    <property type="evidence" value="ECO:0007669"/>
    <property type="project" value="UniProtKB-KW"/>
</dbReference>
<sequence length="288" mass="33025">MDISVLILNYNTRDLTLQTIRSVQQSVTEYSYEIILVDNASTDGAVEVVRSEFPAITVIVNDVNVGFARANNQAIQVAKGRYILLLNSDTVVQPDTLDIMIRHMDTNPAVGASGCKVVLPDGSLDRACLRGFPTPEASFYYAFGFSKLFPGNPRFSQYQLNHLDPDLPHRIDCLVGAFMLVRREAIEQVGMLDDTFFMYGEDIDWCYRIKEVGWEISYYPLTRIIHYKGASSRRKPVKIVYEFYRAMWVFHRKHFIPKYSWVVNAMVFAGISLKLTLALVQNQIRRMR</sequence>
<dbReference type="PANTHER" id="PTHR43179">
    <property type="entry name" value="RHAMNOSYLTRANSFERASE WBBL"/>
    <property type="match status" value="1"/>
</dbReference>
<dbReference type="SUPFAM" id="SSF53448">
    <property type="entry name" value="Nucleotide-diphospho-sugar transferases"/>
    <property type="match status" value="1"/>
</dbReference>
<evidence type="ECO:0000313" key="4">
    <source>
        <dbReference type="Proteomes" id="UP000250369"/>
    </source>
</evidence>
<dbReference type="Gene3D" id="3.90.550.10">
    <property type="entry name" value="Spore Coat Polysaccharide Biosynthesis Protein SpsA, Chain A"/>
    <property type="match status" value="1"/>
</dbReference>
<dbReference type="EMBL" id="QMFB01000028">
    <property type="protein sequence ID" value="RAV13778.1"/>
    <property type="molecule type" value="Genomic_DNA"/>
</dbReference>
<protein>
    <submittedName>
        <fullName evidence="3">Glycosyltransferase family 2 protein</fullName>
    </submittedName>
</protein>
<dbReference type="RefSeq" id="WP_113035169.1">
    <property type="nucleotide sequence ID" value="NZ_QMFB01000028.1"/>
</dbReference>
<dbReference type="OrthoDB" id="9771846at2"/>